<reference evidence="3" key="1">
    <citation type="submission" date="2017-02" db="UniProtKB">
        <authorList>
            <consortium name="WormBaseParasite"/>
        </authorList>
    </citation>
    <scope>IDENTIFICATION</scope>
</reference>
<proteinExistence type="predicted"/>
<keyword evidence="2" id="KW-1185">Reference proteome</keyword>
<dbReference type="Proteomes" id="UP000267029">
    <property type="component" value="Unassembled WGS sequence"/>
</dbReference>
<accession>A0A0R3UNF1</accession>
<protein>
    <submittedName>
        <fullName evidence="1 3">Uncharacterized protein</fullName>
    </submittedName>
</protein>
<sequence>MTNCCLQQSANPQPVCGCVCVHDAKRYYPPTTPRAPHKTYPGRVRRGALACTDRTSDKGGAAAKRETRKCTRREEAVVTAAAADEEIAITTGRAGLKV</sequence>
<dbReference type="EMBL" id="UXSR01005693">
    <property type="protein sequence ID" value="VDD83323.1"/>
    <property type="molecule type" value="Genomic_DNA"/>
</dbReference>
<reference evidence="1 2" key="2">
    <citation type="submission" date="2018-10" db="EMBL/GenBank/DDBJ databases">
        <authorList>
            <consortium name="Pathogen Informatics"/>
        </authorList>
    </citation>
    <scope>NUCLEOTIDE SEQUENCE [LARGE SCALE GENOMIC DNA]</scope>
</reference>
<name>A0A0R3UNF1_MESCO</name>
<organism evidence="3">
    <name type="scientific">Mesocestoides corti</name>
    <name type="common">Flatworm</name>
    <dbReference type="NCBI Taxonomy" id="53468"/>
    <lineage>
        <taxon>Eukaryota</taxon>
        <taxon>Metazoa</taxon>
        <taxon>Spiralia</taxon>
        <taxon>Lophotrochozoa</taxon>
        <taxon>Platyhelminthes</taxon>
        <taxon>Cestoda</taxon>
        <taxon>Eucestoda</taxon>
        <taxon>Cyclophyllidea</taxon>
        <taxon>Mesocestoididae</taxon>
        <taxon>Mesocestoides</taxon>
    </lineage>
</organism>
<evidence type="ECO:0000313" key="1">
    <source>
        <dbReference type="EMBL" id="VDD83323.1"/>
    </source>
</evidence>
<evidence type="ECO:0000313" key="3">
    <source>
        <dbReference type="WBParaSite" id="MCOS_0000932501-mRNA-1"/>
    </source>
</evidence>
<evidence type="ECO:0000313" key="2">
    <source>
        <dbReference type="Proteomes" id="UP000267029"/>
    </source>
</evidence>
<dbReference type="AlphaFoldDB" id="A0A0R3UNF1"/>
<gene>
    <name evidence="1" type="ORF">MCOS_LOCUS9326</name>
</gene>
<dbReference type="WBParaSite" id="MCOS_0000932501-mRNA-1">
    <property type="protein sequence ID" value="MCOS_0000932501-mRNA-1"/>
    <property type="gene ID" value="MCOS_0000932501"/>
</dbReference>